<dbReference type="RefSeq" id="WP_092437148.1">
    <property type="nucleotide sequence ID" value="NZ_FMYP01000018.1"/>
</dbReference>
<dbReference type="PANTHER" id="PTHR44757">
    <property type="entry name" value="DIGUANYLATE CYCLASE DGCP"/>
    <property type="match status" value="1"/>
</dbReference>
<sequence length="760" mass="86627">MSSEFSKAKVIRITLNGVLAGLVFLLMAFFIEAFRTDNSISFNGLVSIHKENPLFIFFDFFPVIFGVLAYYYGGKVVGQLSISESLIEEEESRSRKLYRFVERIRNGEIDADFHADEDDVLGKAIVNLRDNLKASKEEEALRKQEDEQRGWMAEGMAMFGEILRANNDNMAELSYSIISNLVKYVKSVQGGFYIIEDNDEESKYFLLTASYAYERRKYADKRLEWGEGIVGACALEKDTIHLKKVPAGYLSITSGLGEATPDNLLIVPLKVNDEVHGVIEIASFKPFEEFEIGFIEKVAESIATTISSVKINIRTAQLLAESGARAEAMTEQETQLRQNMEELQATQEEAARQAEKFISFTNSVNHTLIRAEYDTAGILLYANTQFLHKLEYVSNSEVEGQPISMFVNKKDRIWFDELWQSLIRGGKHFEGDMKLVTRDGKDLWTIATYTCVRNVMGGVEKILFLAIDTTEQKKQSLDHEGQINALNRSSLKAEFSPTGDILDANEKFLVALGYTSVEIKTKTVFDFPPDVEKKSLEKIWDDVTHGMPFEGGLRFLMKEGEERWIRGTFTAVNDMYEEIAKVVFIGHDSTREKLMELETKRQTEILRIQEEQLRQSEVELSRKLREAREEVKTQFKEIEKVKIRNEKTLEGFLDVVISIDQDGTIDFFNKAAEQLFGYDRNEVLGKNVRLLFPADAAKHDEFIANFVDPDKLKIVGVRREITITNKLGDELAVLILLSEARVGKEYTYTAFIQNISVDLF</sequence>
<dbReference type="SUPFAM" id="SSF55785">
    <property type="entry name" value="PYP-like sensor domain (PAS domain)"/>
    <property type="match status" value="3"/>
</dbReference>
<evidence type="ECO:0000256" key="1">
    <source>
        <dbReference type="SAM" id="Coils"/>
    </source>
</evidence>
<dbReference type="OrthoDB" id="1120715at2"/>
<dbReference type="SUPFAM" id="SSF55781">
    <property type="entry name" value="GAF domain-like"/>
    <property type="match status" value="1"/>
</dbReference>
<keyword evidence="6" id="KW-1185">Reference proteome</keyword>
<dbReference type="PROSITE" id="PS50112">
    <property type="entry name" value="PAS"/>
    <property type="match status" value="1"/>
</dbReference>
<organism evidence="5 6">
    <name type="scientific">Williamwhitmania taraxaci</name>
    <dbReference type="NCBI Taxonomy" id="1640674"/>
    <lineage>
        <taxon>Bacteria</taxon>
        <taxon>Pseudomonadati</taxon>
        <taxon>Bacteroidota</taxon>
        <taxon>Bacteroidia</taxon>
        <taxon>Bacteroidales</taxon>
        <taxon>Williamwhitmaniaceae</taxon>
        <taxon>Williamwhitmania</taxon>
    </lineage>
</organism>
<feature type="transmembrane region" description="Helical" evidence="2">
    <location>
        <begin position="12"/>
        <end position="34"/>
    </location>
</feature>
<dbReference type="STRING" id="1640674.SAMN05216323_101812"/>
<evidence type="ECO:0000259" key="4">
    <source>
        <dbReference type="PROSITE" id="PS50113"/>
    </source>
</evidence>
<protein>
    <submittedName>
        <fullName evidence="5">Methyl-accepting chemotaxis protein</fullName>
    </submittedName>
</protein>
<dbReference type="PROSITE" id="PS50113">
    <property type="entry name" value="PAC"/>
    <property type="match status" value="1"/>
</dbReference>
<dbReference type="Pfam" id="PF13426">
    <property type="entry name" value="PAS_9"/>
    <property type="match status" value="2"/>
</dbReference>
<keyword evidence="1" id="KW-0175">Coiled coil</keyword>
<evidence type="ECO:0000259" key="3">
    <source>
        <dbReference type="PROSITE" id="PS50112"/>
    </source>
</evidence>
<gene>
    <name evidence="5" type="ORF">SAMN05216323_101812</name>
</gene>
<name>A0A1G6J3B9_9BACT</name>
<evidence type="ECO:0000313" key="5">
    <source>
        <dbReference type="EMBL" id="SDC12496.1"/>
    </source>
</evidence>
<keyword evidence="2" id="KW-1133">Transmembrane helix</keyword>
<dbReference type="InterPro" id="IPR000014">
    <property type="entry name" value="PAS"/>
</dbReference>
<dbReference type="SMART" id="SM00091">
    <property type="entry name" value="PAS"/>
    <property type="match status" value="3"/>
</dbReference>
<keyword evidence="2" id="KW-0812">Transmembrane</keyword>
<feature type="transmembrane region" description="Helical" evidence="2">
    <location>
        <begin position="54"/>
        <end position="73"/>
    </location>
</feature>
<proteinExistence type="predicted"/>
<dbReference type="Gene3D" id="3.30.450.40">
    <property type="match status" value="1"/>
</dbReference>
<feature type="domain" description="PAS" evidence="3">
    <location>
        <begin position="641"/>
        <end position="710"/>
    </location>
</feature>
<evidence type="ECO:0000256" key="2">
    <source>
        <dbReference type="SAM" id="Phobius"/>
    </source>
</evidence>
<dbReference type="Gene3D" id="3.30.450.20">
    <property type="entry name" value="PAS domain"/>
    <property type="match status" value="3"/>
</dbReference>
<dbReference type="EMBL" id="FMYP01000018">
    <property type="protein sequence ID" value="SDC12496.1"/>
    <property type="molecule type" value="Genomic_DNA"/>
</dbReference>
<keyword evidence="2" id="KW-0472">Membrane</keyword>
<dbReference type="InterPro" id="IPR000700">
    <property type="entry name" value="PAS-assoc_C"/>
</dbReference>
<dbReference type="Pfam" id="PF08448">
    <property type="entry name" value="PAS_4"/>
    <property type="match status" value="1"/>
</dbReference>
<accession>A0A1G6J3B9</accession>
<dbReference type="Pfam" id="PF13185">
    <property type="entry name" value="GAF_2"/>
    <property type="match status" value="1"/>
</dbReference>
<dbReference type="InterPro" id="IPR035965">
    <property type="entry name" value="PAS-like_dom_sf"/>
</dbReference>
<evidence type="ECO:0000313" key="6">
    <source>
        <dbReference type="Proteomes" id="UP000199452"/>
    </source>
</evidence>
<feature type="coiled-coil region" evidence="1">
    <location>
        <begin position="326"/>
        <end position="356"/>
    </location>
</feature>
<dbReference type="InterPro" id="IPR052155">
    <property type="entry name" value="Biofilm_reg_signaling"/>
</dbReference>
<dbReference type="CDD" id="cd00130">
    <property type="entry name" value="PAS"/>
    <property type="match status" value="3"/>
</dbReference>
<dbReference type="AlphaFoldDB" id="A0A1G6J3B9"/>
<feature type="coiled-coil region" evidence="1">
    <location>
        <begin position="606"/>
        <end position="644"/>
    </location>
</feature>
<dbReference type="InterPro" id="IPR029016">
    <property type="entry name" value="GAF-like_dom_sf"/>
</dbReference>
<dbReference type="Proteomes" id="UP000199452">
    <property type="component" value="Unassembled WGS sequence"/>
</dbReference>
<dbReference type="PANTHER" id="PTHR44757:SF2">
    <property type="entry name" value="BIOFILM ARCHITECTURE MAINTENANCE PROTEIN MBAA"/>
    <property type="match status" value="1"/>
</dbReference>
<feature type="domain" description="PAC" evidence="4">
    <location>
        <begin position="429"/>
        <end position="481"/>
    </location>
</feature>
<dbReference type="NCBIfam" id="TIGR00229">
    <property type="entry name" value="sensory_box"/>
    <property type="match status" value="3"/>
</dbReference>
<dbReference type="InterPro" id="IPR013656">
    <property type="entry name" value="PAS_4"/>
</dbReference>
<reference evidence="5 6" key="1">
    <citation type="submission" date="2016-09" db="EMBL/GenBank/DDBJ databases">
        <authorList>
            <person name="Capua I."/>
            <person name="De Benedictis P."/>
            <person name="Joannis T."/>
            <person name="Lombin L.H."/>
            <person name="Cattoli G."/>
        </authorList>
    </citation>
    <scope>NUCLEOTIDE SEQUENCE [LARGE SCALE GENOMIC DNA]</scope>
    <source>
        <strain evidence="5 6">A7P-90m</strain>
    </source>
</reference>
<dbReference type="InterPro" id="IPR003018">
    <property type="entry name" value="GAF"/>
</dbReference>